<dbReference type="Proteomes" id="UP000299102">
    <property type="component" value="Unassembled WGS sequence"/>
</dbReference>
<evidence type="ECO:0000256" key="1">
    <source>
        <dbReference type="SAM" id="MobiDB-lite"/>
    </source>
</evidence>
<evidence type="ECO:0000313" key="2">
    <source>
        <dbReference type="EMBL" id="GBP09153.1"/>
    </source>
</evidence>
<name>A0A4C1T3R2_EUMVA</name>
<accession>A0A4C1T3R2</accession>
<dbReference type="AlphaFoldDB" id="A0A4C1T3R2"/>
<feature type="region of interest" description="Disordered" evidence="1">
    <location>
        <begin position="71"/>
        <end position="90"/>
    </location>
</feature>
<gene>
    <name evidence="2" type="ORF">EVAR_4030_1</name>
</gene>
<reference evidence="2 3" key="1">
    <citation type="journal article" date="2019" name="Commun. Biol.">
        <title>The bagworm genome reveals a unique fibroin gene that provides high tensile strength.</title>
        <authorList>
            <person name="Kono N."/>
            <person name="Nakamura H."/>
            <person name="Ohtoshi R."/>
            <person name="Tomita M."/>
            <person name="Numata K."/>
            <person name="Arakawa K."/>
        </authorList>
    </citation>
    <scope>NUCLEOTIDE SEQUENCE [LARGE SCALE GENOMIC DNA]</scope>
</reference>
<proteinExistence type="predicted"/>
<sequence>MRLELAKLLKLANPSHIKMSHVRQRRFADVRASSWPGTGAINPTDRYASPPGVRAARGRAAHVPYRAAARSLGGNRARARAAPPTRVKAR</sequence>
<protein>
    <submittedName>
        <fullName evidence="2">Uncharacterized protein</fullName>
    </submittedName>
</protein>
<keyword evidence="3" id="KW-1185">Reference proteome</keyword>
<organism evidence="2 3">
    <name type="scientific">Eumeta variegata</name>
    <name type="common">Bagworm moth</name>
    <name type="synonym">Eumeta japonica</name>
    <dbReference type="NCBI Taxonomy" id="151549"/>
    <lineage>
        <taxon>Eukaryota</taxon>
        <taxon>Metazoa</taxon>
        <taxon>Ecdysozoa</taxon>
        <taxon>Arthropoda</taxon>
        <taxon>Hexapoda</taxon>
        <taxon>Insecta</taxon>
        <taxon>Pterygota</taxon>
        <taxon>Neoptera</taxon>
        <taxon>Endopterygota</taxon>
        <taxon>Lepidoptera</taxon>
        <taxon>Glossata</taxon>
        <taxon>Ditrysia</taxon>
        <taxon>Tineoidea</taxon>
        <taxon>Psychidae</taxon>
        <taxon>Oiketicinae</taxon>
        <taxon>Eumeta</taxon>
    </lineage>
</organism>
<comment type="caution">
    <text evidence="2">The sequence shown here is derived from an EMBL/GenBank/DDBJ whole genome shotgun (WGS) entry which is preliminary data.</text>
</comment>
<evidence type="ECO:0000313" key="3">
    <source>
        <dbReference type="Proteomes" id="UP000299102"/>
    </source>
</evidence>
<dbReference type="EMBL" id="BGZK01000034">
    <property type="protein sequence ID" value="GBP09153.1"/>
    <property type="molecule type" value="Genomic_DNA"/>
</dbReference>